<evidence type="ECO:0000256" key="2">
    <source>
        <dbReference type="ARBA" id="ARBA00022737"/>
    </source>
</evidence>
<dbReference type="InterPro" id="IPR001680">
    <property type="entry name" value="WD40_rpt"/>
</dbReference>
<reference evidence="5" key="1">
    <citation type="journal article" date="2015" name="Nat. Genet.">
        <title>The pineapple genome and the evolution of CAM photosynthesis.</title>
        <authorList>
            <person name="Ming R."/>
            <person name="VanBuren R."/>
            <person name="Wai C.M."/>
            <person name="Tang H."/>
            <person name="Schatz M.C."/>
            <person name="Bowers J.E."/>
            <person name="Lyons E."/>
            <person name="Wang M.L."/>
            <person name="Chen J."/>
            <person name="Biggers E."/>
            <person name="Zhang J."/>
            <person name="Huang L."/>
            <person name="Zhang L."/>
            <person name="Miao W."/>
            <person name="Zhang J."/>
            <person name="Ye Z."/>
            <person name="Miao C."/>
            <person name="Lin Z."/>
            <person name="Wang H."/>
            <person name="Zhou H."/>
            <person name="Yim W.C."/>
            <person name="Priest H.D."/>
            <person name="Zheng C."/>
            <person name="Woodhouse M."/>
            <person name="Edger P.P."/>
            <person name="Guyot R."/>
            <person name="Guo H.B."/>
            <person name="Guo H."/>
            <person name="Zheng G."/>
            <person name="Singh R."/>
            <person name="Sharma A."/>
            <person name="Min X."/>
            <person name="Zheng Y."/>
            <person name="Lee H."/>
            <person name="Gurtowski J."/>
            <person name="Sedlazeck F.J."/>
            <person name="Harkess A."/>
            <person name="McKain M.R."/>
            <person name="Liao Z."/>
            <person name="Fang J."/>
            <person name="Liu J."/>
            <person name="Zhang X."/>
            <person name="Zhang Q."/>
            <person name="Hu W."/>
            <person name="Qin Y."/>
            <person name="Wang K."/>
            <person name="Chen L.Y."/>
            <person name="Shirley N."/>
            <person name="Lin Y.R."/>
            <person name="Liu L.Y."/>
            <person name="Hernandez A.G."/>
            <person name="Wright C.L."/>
            <person name="Bulone V."/>
            <person name="Tuskan G.A."/>
            <person name="Heath K."/>
            <person name="Zee F."/>
            <person name="Moore P.H."/>
            <person name="Sunkar R."/>
            <person name="Leebens-Mack J.H."/>
            <person name="Mockler T."/>
            <person name="Bennetzen J.L."/>
            <person name="Freeling M."/>
            <person name="Sankoff D."/>
            <person name="Paterson A.H."/>
            <person name="Zhu X."/>
            <person name="Yang X."/>
            <person name="Smith J.A."/>
            <person name="Cushman J.C."/>
            <person name="Paull R.E."/>
            <person name="Yu Q."/>
        </authorList>
    </citation>
    <scope>NUCLEOTIDE SEQUENCE [LARGE SCALE GENOMIC DNA]</scope>
    <source>
        <strain evidence="5">cv. F153</strain>
    </source>
</reference>
<organism evidence="5 6">
    <name type="scientific">Ananas comosus</name>
    <name type="common">Pineapple</name>
    <name type="synonym">Ananas ananas</name>
    <dbReference type="NCBI Taxonomy" id="4615"/>
    <lineage>
        <taxon>Eukaryota</taxon>
        <taxon>Viridiplantae</taxon>
        <taxon>Streptophyta</taxon>
        <taxon>Embryophyta</taxon>
        <taxon>Tracheophyta</taxon>
        <taxon>Spermatophyta</taxon>
        <taxon>Magnoliopsida</taxon>
        <taxon>Liliopsida</taxon>
        <taxon>Poales</taxon>
        <taxon>Bromeliaceae</taxon>
        <taxon>Bromelioideae</taxon>
        <taxon>Ananas</taxon>
    </lineage>
</organism>
<dbReference type="SMART" id="SM00320">
    <property type="entry name" value="WD40"/>
    <property type="match status" value="7"/>
</dbReference>
<feature type="domain" description="Protein kinase" evidence="4">
    <location>
        <begin position="1"/>
        <end position="201"/>
    </location>
</feature>
<dbReference type="Proteomes" id="UP000515123">
    <property type="component" value="Linkage group 12"/>
</dbReference>
<evidence type="ECO:0000259" key="4">
    <source>
        <dbReference type="PROSITE" id="PS50011"/>
    </source>
</evidence>
<dbReference type="AlphaFoldDB" id="A0A6P5FZB3"/>
<evidence type="ECO:0000256" key="1">
    <source>
        <dbReference type="ARBA" id="ARBA00022574"/>
    </source>
</evidence>
<dbReference type="PROSITE" id="PS00678">
    <property type="entry name" value="WD_REPEATS_1"/>
    <property type="match status" value="2"/>
</dbReference>
<dbReference type="PRINTS" id="PR00320">
    <property type="entry name" value="GPROTEINBRPT"/>
</dbReference>
<accession>A0A6P5FZB3</accession>
<dbReference type="OrthoDB" id="273771at2759"/>
<dbReference type="GeneID" id="109718873"/>
<dbReference type="InterPro" id="IPR015943">
    <property type="entry name" value="WD40/YVTN_repeat-like_dom_sf"/>
</dbReference>
<dbReference type="InterPro" id="IPR011009">
    <property type="entry name" value="Kinase-like_dom_sf"/>
</dbReference>
<dbReference type="Gene3D" id="2.130.10.10">
    <property type="entry name" value="YVTN repeat-like/Quinoprotein amine dehydrogenase"/>
    <property type="match status" value="1"/>
</dbReference>
<dbReference type="InterPro" id="IPR036322">
    <property type="entry name" value="WD40_repeat_dom_sf"/>
</dbReference>
<dbReference type="InterPro" id="IPR044630">
    <property type="entry name" value="SPA1/2/3/4"/>
</dbReference>
<dbReference type="GO" id="GO:0005524">
    <property type="term" value="F:ATP binding"/>
    <property type="evidence" value="ECO:0007669"/>
    <property type="project" value="InterPro"/>
</dbReference>
<dbReference type="SUPFAM" id="SSF56112">
    <property type="entry name" value="Protein kinase-like (PK-like)"/>
    <property type="match status" value="1"/>
</dbReference>
<keyword evidence="5" id="KW-1185">Reference proteome</keyword>
<proteinExistence type="predicted"/>
<dbReference type="InterPro" id="IPR020472">
    <property type="entry name" value="WD40_PAC1"/>
</dbReference>
<reference evidence="6" key="2">
    <citation type="submission" date="2025-08" db="UniProtKB">
        <authorList>
            <consortium name="RefSeq"/>
        </authorList>
    </citation>
    <scope>IDENTIFICATION</scope>
    <source>
        <tissue evidence="6">Leaf</tissue>
    </source>
</reference>
<feature type="repeat" description="WD" evidence="3">
    <location>
        <begin position="596"/>
        <end position="630"/>
    </location>
</feature>
<evidence type="ECO:0000256" key="3">
    <source>
        <dbReference type="PROSITE-ProRule" id="PRU00221"/>
    </source>
</evidence>
<dbReference type="Gene3D" id="1.10.510.10">
    <property type="entry name" value="Transferase(Phosphotransferase) domain 1"/>
    <property type="match status" value="1"/>
</dbReference>
<name>A0A6P5FZB3_ANACO</name>
<keyword evidence="2" id="KW-0677">Repeat</keyword>
<sequence length="732" mass="82017">MALRGISSNSFRACNETTLRNWLDDPDRPLNRPVGLHIFRQVAAVVGDAHCHGRAIAGLLRPSCFTINDMHWVRFFVPAECSILGRCESEVLVVATSDGGYAVKSVVGEELDWYVSPEEAAGGQSTFASDAYRLGVLLFELFSVFGSAEEKIKAMSSLRQRVLPREVLLKLPKVSSFCLLLLHPHPNSRPKISEVLLSDFLNEPRERLQECETAIKVKEEIDENELLLEFLLQLQQRKQEAADKLHDTICLLSSDFEEVVVHQSISKKCGSLFEKSIEDELLAAEKVEKPLLLPASQKADRSKLYSSVEKLDEDYTCSGSRKRSKLSTVTEENAASKSSRMMNNFKRLEATYFSTRCVPVKRTPKTREGSSFDDLSYREGTFRGTSSGGWINPFLESLSKYLCYSKFEVQAELKQGDLLNSSNLVCALGFDRDKELFATANVNRKIKIFECDMVLNQKLDIHYPVVEMTSRSKLSSICWNSYIRSQIASSNFEGVIQVWDVTKNQLYAEMGEHERRVWSVDISKLDPTMLASGCDDGTVKIWNMNQGGSSCTIKTNANVCSVQFSPDSSHFLAIGSADHRVYCYDRRNIRVPSCTFIGHSKTVSYVKFVDSSTLLSASIDSSLKLWDLSTCTSRVIDNSLQTFTGHTNLKNFVGLSISNGYIATGSETNEVFVYHKAFPMPVLSYKFNSEDPIYGREVDDAMHFVSCVCWRGQSSTLLAANSSGDIKLLEMI</sequence>
<dbReference type="InterPro" id="IPR000719">
    <property type="entry name" value="Prot_kinase_dom"/>
</dbReference>
<dbReference type="GO" id="GO:0004672">
    <property type="term" value="F:protein kinase activity"/>
    <property type="evidence" value="ECO:0007669"/>
    <property type="project" value="InterPro"/>
</dbReference>
<evidence type="ECO:0000313" key="5">
    <source>
        <dbReference type="Proteomes" id="UP000515123"/>
    </source>
</evidence>
<gene>
    <name evidence="6" type="primary">LOC109718873</name>
</gene>
<dbReference type="InterPro" id="IPR019775">
    <property type="entry name" value="WD40_repeat_CS"/>
</dbReference>
<evidence type="ECO:0000313" key="6">
    <source>
        <dbReference type="RefSeq" id="XP_020100922.1"/>
    </source>
</evidence>
<dbReference type="PROSITE" id="PS50082">
    <property type="entry name" value="WD_REPEATS_2"/>
    <property type="match status" value="2"/>
</dbReference>
<dbReference type="RefSeq" id="XP_020100922.1">
    <property type="nucleotide sequence ID" value="XM_020245333.1"/>
</dbReference>
<dbReference type="GO" id="GO:0009640">
    <property type="term" value="P:photomorphogenesis"/>
    <property type="evidence" value="ECO:0007669"/>
    <property type="project" value="InterPro"/>
</dbReference>
<dbReference type="Pfam" id="PF00400">
    <property type="entry name" value="WD40"/>
    <property type="match status" value="3"/>
</dbReference>
<dbReference type="SUPFAM" id="SSF50978">
    <property type="entry name" value="WD40 repeat-like"/>
    <property type="match status" value="1"/>
</dbReference>
<feature type="repeat" description="WD" evidence="3">
    <location>
        <begin position="510"/>
        <end position="552"/>
    </location>
</feature>
<dbReference type="PROSITE" id="PS50011">
    <property type="entry name" value="PROTEIN_KINASE_DOM"/>
    <property type="match status" value="1"/>
</dbReference>
<protein>
    <submittedName>
        <fullName evidence="6">Protein SPA1-RELATED 3-like isoform X1</fullName>
    </submittedName>
</protein>
<dbReference type="PROSITE" id="PS50294">
    <property type="entry name" value="WD_REPEATS_REGION"/>
    <property type="match status" value="2"/>
</dbReference>
<dbReference type="PANTHER" id="PTHR44218:SF1">
    <property type="entry name" value="PROTEIN SPA1-RELATED 3"/>
    <property type="match status" value="1"/>
</dbReference>
<dbReference type="PANTHER" id="PTHR44218">
    <property type="entry name" value="PROTEIN SPA1-RELATED 2"/>
    <property type="match status" value="1"/>
</dbReference>
<keyword evidence="1 3" id="KW-0853">WD repeat</keyword>